<evidence type="ECO:0000313" key="3">
    <source>
        <dbReference type="Proteomes" id="UP001164743"/>
    </source>
</evidence>
<dbReference type="GeneID" id="77805880"/>
<reference evidence="2" key="1">
    <citation type="submission" date="2022-10" db="EMBL/GenBank/DDBJ databases">
        <title>Puccinia triticina Genome sequencing and assembly.</title>
        <authorList>
            <person name="Li C."/>
        </authorList>
    </citation>
    <scope>NUCLEOTIDE SEQUENCE</scope>
    <source>
        <strain evidence="2">Pt15</strain>
    </source>
</reference>
<proteinExistence type="predicted"/>
<dbReference type="Proteomes" id="UP001164743">
    <property type="component" value="Chromosome 18A"/>
</dbReference>
<protein>
    <submittedName>
        <fullName evidence="2">Uncharacterized protein</fullName>
    </submittedName>
</protein>
<name>A0ABY7DAK0_9BASI</name>
<accession>A0ABY7DAK0</accession>
<sequence length="198" mass="22257">MTLKQFMLHYLTSPNPQLAYLRRYWAQPTGIESTMGFLQELGVFMERSPTGREAWKEFIQGEAIEILRHEEPPRGAYPQGSFQSSTTVEADFFSSEARDRQDATLMTNMPFLTNVLMGMHPAPNRQNHRGNEEEEVAPPDGTGPNAASVNPDDSSDATHVPDIVGYKPNPNRHDAATMRFRRVSNFGFGHPQLHPSSI</sequence>
<keyword evidence="3" id="KW-1185">Reference proteome</keyword>
<feature type="region of interest" description="Disordered" evidence="1">
    <location>
        <begin position="120"/>
        <end position="175"/>
    </location>
</feature>
<dbReference type="RefSeq" id="XP_053028941.1">
    <property type="nucleotide sequence ID" value="XM_053164985.1"/>
</dbReference>
<dbReference type="EMBL" id="CP110438">
    <property type="protein sequence ID" value="WAQ93386.1"/>
    <property type="molecule type" value="Genomic_DNA"/>
</dbReference>
<organism evidence="2 3">
    <name type="scientific">Puccinia triticina</name>
    <dbReference type="NCBI Taxonomy" id="208348"/>
    <lineage>
        <taxon>Eukaryota</taxon>
        <taxon>Fungi</taxon>
        <taxon>Dikarya</taxon>
        <taxon>Basidiomycota</taxon>
        <taxon>Pucciniomycotina</taxon>
        <taxon>Pucciniomycetes</taxon>
        <taxon>Pucciniales</taxon>
        <taxon>Pucciniaceae</taxon>
        <taxon>Puccinia</taxon>
    </lineage>
</organism>
<evidence type="ECO:0000313" key="2">
    <source>
        <dbReference type="EMBL" id="WAQ93386.1"/>
    </source>
</evidence>
<evidence type="ECO:0000256" key="1">
    <source>
        <dbReference type="SAM" id="MobiDB-lite"/>
    </source>
</evidence>
<gene>
    <name evidence="2" type="ORF">PtA15_18A447</name>
</gene>